<feature type="domain" description="TonB-dependent receptor plug" evidence="3">
    <location>
        <begin position="237"/>
        <end position="361"/>
    </location>
</feature>
<dbReference type="Gene3D" id="2.170.130.10">
    <property type="entry name" value="TonB-dependent receptor, plug domain"/>
    <property type="match status" value="1"/>
</dbReference>
<reference evidence="4 5" key="1">
    <citation type="submission" date="2021-03" db="EMBL/GenBank/DDBJ databases">
        <title>Assistant Professor.</title>
        <authorList>
            <person name="Huq M.A."/>
        </authorList>
    </citation>
    <scope>NUCLEOTIDE SEQUENCE [LARGE SCALE GENOMIC DNA]</scope>
    <source>
        <strain evidence="4 5">MAH-29</strain>
    </source>
</reference>
<organism evidence="4 5">
    <name type="scientific">Niastella soli</name>
    <dbReference type="NCBI Taxonomy" id="2821487"/>
    <lineage>
        <taxon>Bacteria</taxon>
        <taxon>Pseudomonadati</taxon>
        <taxon>Bacteroidota</taxon>
        <taxon>Chitinophagia</taxon>
        <taxon>Chitinophagales</taxon>
        <taxon>Chitinophagaceae</taxon>
        <taxon>Niastella</taxon>
    </lineage>
</organism>
<dbReference type="EMBL" id="JAGHKO010000024">
    <property type="protein sequence ID" value="MBO9205219.1"/>
    <property type="molecule type" value="Genomic_DNA"/>
</dbReference>
<dbReference type="InterPro" id="IPR023996">
    <property type="entry name" value="TonB-dep_OMP_SusC/RagA"/>
</dbReference>
<gene>
    <name evidence="4" type="ORF">J7I42_33335</name>
</gene>
<dbReference type="InterPro" id="IPR012910">
    <property type="entry name" value="Plug_dom"/>
</dbReference>
<comment type="similarity">
    <text evidence="1">Belongs to the TonB-dependent receptor family.</text>
</comment>
<dbReference type="InterPro" id="IPR037066">
    <property type="entry name" value="Plug_dom_sf"/>
</dbReference>
<name>A0ABS3Z4Z2_9BACT</name>
<dbReference type="Gene3D" id="2.60.40.1120">
    <property type="entry name" value="Carboxypeptidase-like, regulatory domain"/>
    <property type="match status" value="1"/>
</dbReference>
<evidence type="ECO:0000313" key="4">
    <source>
        <dbReference type="EMBL" id="MBO9205219.1"/>
    </source>
</evidence>
<dbReference type="NCBIfam" id="TIGR04057">
    <property type="entry name" value="SusC_RagA_signa"/>
    <property type="match status" value="1"/>
</dbReference>
<dbReference type="InterPro" id="IPR023997">
    <property type="entry name" value="TonB-dep_OMP_SusC/RagA_CS"/>
</dbReference>
<keyword evidence="1" id="KW-1134">Transmembrane beta strand</keyword>
<keyword evidence="5" id="KW-1185">Reference proteome</keyword>
<evidence type="ECO:0000256" key="2">
    <source>
        <dbReference type="SAM" id="SignalP"/>
    </source>
</evidence>
<keyword evidence="4" id="KW-0675">Receptor</keyword>
<keyword evidence="1" id="KW-0998">Cell outer membrane</keyword>
<feature type="signal peptide" evidence="2">
    <location>
        <begin position="1"/>
        <end position="30"/>
    </location>
</feature>
<sequence>MKNYFSLVTAIMKLSAIPILLLLTSFCSLAKVTTAQDILAKNVTISVSNKELKSVLKEVGKMTGARFLYSREIIQSDRRVTISVKDKPLSDFLSQMLTPLHISFEVDKNGYIFLNTVATAGAVFGSVGDVFDNNTGLETLPVVLPGKITGKIVTEEGNAVVSANIQIKGTSRGTTTNKEGVFELNTADEDKVLIISAIGYEKQEIVIAKETRFLIVLKAQVINLDDVVVIGYGTQKRKDVNSSIVSIKAEDLKNLPQTGIDQMLQGKASGVTVTQNSGAPGGGVSVKIRGISTFGGTEPLYVIDGVPLEGNNNKDAISFVGDGESNMSALSFLNPNDILSVDILKDASATSIYGNRGANGVIIITTKKGKAGDGKITFDGYYGIANVTKYLDLMDLKGYAVYKNSIADFTGTERTPQFANIDLLGPGTDWQREIFKSAAIQNYQLALSGGKLGTTYYISGNYFNQEGTIIGSGLKRKTIRVNLDNQVKPWLKLGMNGSYSSTGQTITLTNNSNNNYGNVIAMAIQQSPDVPVTNVDGTYGGPSDITGLGAMSGGNPVAQATTFHTLLTKNKLQSNLYIQTTFLKDFTFRSDFGSDLNWNNSEAWMPTFAWGRSINNLNSYKVQTNKTTFWNWRNVLTWQKRIKEHDVTVLVGQESQKYESNSVTSSRSKFVSNDLYSLNLGDPATASATQSLGQSTQESYFSRIIYSYDNRYSFTANIRRDRTSKFAPGKQVGWFPGISASWTISNEEFFRSFAAINHLKIRVGYGEIGNQNVPNYAYGAALSPTFINTSAFGSGLGQYLSNYANPDVTWEHQAQTNLGIDVGITQRFDVTVDLYNKLSDKFLFPATYPAFTGIGIPNSGTLAMAAPWVNYGKMQNKGYDLSVVYHTGKNAKVEWKSSLVFSHYRNTVKELNSQTSNIIQTLAVNGNPPITKTLVGQPVGLFYGYEAIGLFQSIEQLNGAAIRAGKDRDAKNGTYLGDVQFRDQDKSGAIDGDDRVIIGNPNPKFTFGFTNNLSYANFDASIFLTGTYGNDIFNYTRVWGEGMSATSGNQMATVKDRWTYENWNTSMPRYANADPNENSGISTRFIEDGSYLRIQNITLGYNFTTLVHRQLKAISRIRAYVSIQNLHTFTHYSGYDPEVGPVNGNVFLNGIDLGRYPVPRTITGGINVEF</sequence>
<dbReference type="SUPFAM" id="SSF56935">
    <property type="entry name" value="Porins"/>
    <property type="match status" value="1"/>
</dbReference>
<dbReference type="Pfam" id="PF13715">
    <property type="entry name" value="CarbopepD_reg_2"/>
    <property type="match status" value="1"/>
</dbReference>
<evidence type="ECO:0000313" key="5">
    <source>
        <dbReference type="Proteomes" id="UP000677244"/>
    </source>
</evidence>
<dbReference type="SUPFAM" id="SSF49464">
    <property type="entry name" value="Carboxypeptidase regulatory domain-like"/>
    <property type="match status" value="1"/>
</dbReference>
<comment type="subcellular location">
    <subcellularLocation>
        <location evidence="1">Cell outer membrane</location>
        <topology evidence="1">Multi-pass membrane protein</topology>
    </subcellularLocation>
</comment>
<protein>
    <submittedName>
        <fullName evidence="4">TonB-dependent receptor</fullName>
    </submittedName>
</protein>
<dbReference type="InterPro" id="IPR039426">
    <property type="entry name" value="TonB-dep_rcpt-like"/>
</dbReference>
<accession>A0ABS3Z4Z2</accession>
<keyword evidence="1" id="KW-0472">Membrane</keyword>
<proteinExistence type="inferred from homology"/>
<evidence type="ECO:0000256" key="1">
    <source>
        <dbReference type="PROSITE-ProRule" id="PRU01360"/>
    </source>
</evidence>
<dbReference type="RefSeq" id="WP_209144582.1">
    <property type="nucleotide sequence ID" value="NZ_JAGHKO010000024.1"/>
</dbReference>
<dbReference type="InterPro" id="IPR008969">
    <property type="entry name" value="CarboxyPept-like_regulatory"/>
</dbReference>
<keyword evidence="1" id="KW-0813">Transport</keyword>
<dbReference type="NCBIfam" id="TIGR04056">
    <property type="entry name" value="OMP_RagA_SusC"/>
    <property type="match status" value="1"/>
</dbReference>
<dbReference type="Proteomes" id="UP000677244">
    <property type="component" value="Unassembled WGS sequence"/>
</dbReference>
<feature type="chain" id="PRO_5045130594" evidence="2">
    <location>
        <begin position="31"/>
        <end position="1170"/>
    </location>
</feature>
<dbReference type="PROSITE" id="PS52016">
    <property type="entry name" value="TONB_DEPENDENT_REC_3"/>
    <property type="match status" value="1"/>
</dbReference>
<comment type="caution">
    <text evidence="4">The sequence shown here is derived from an EMBL/GenBank/DDBJ whole genome shotgun (WGS) entry which is preliminary data.</text>
</comment>
<keyword evidence="1" id="KW-0812">Transmembrane</keyword>
<dbReference type="Pfam" id="PF07715">
    <property type="entry name" value="Plug"/>
    <property type="match status" value="1"/>
</dbReference>
<evidence type="ECO:0000259" key="3">
    <source>
        <dbReference type="Pfam" id="PF07715"/>
    </source>
</evidence>
<keyword evidence="2" id="KW-0732">Signal</keyword>